<evidence type="ECO:0000313" key="1">
    <source>
        <dbReference type="EMBL" id="MDQ0288793.1"/>
    </source>
</evidence>
<protein>
    <recommendedName>
        <fullName evidence="3">Alpha-L-rhamnosidase</fullName>
    </recommendedName>
</protein>
<dbReference type="Pfam" id="PF17132">
    <property type="entry name" value="Glyco_hydro_106"/>
    <property type="match status" value="1"/>
</dbReference>
<dbReference type="EMBL" id="JAUSVL010000001">
    <property type="protein sequence ID" value="MDQ0288793.1"/>
    <property type="molecule type" value="Genomic_DNA"/>
</dbReference>
<dbReference type="CDD" id="cd03143">
    <property type="entry name" value="A4_beta-galactosidase_middle_domain"/>
    <property type="match status" value="1"/>
</dbReference>
<dbReference type="InterPro" id="IPR053161">
    <property type="entry name" value="Ulvan_degrading_GH"/>
</dbReference>
<dbReference type="PANTHER" id="PTHR36848:SF2">
    <property type="entry name" value="SECRETED PROTEIN"/>
    <property type="match status" value="1"/>
</dbReference>
<accession>A0AAE4ANC7</accession>
<comment type="caution">
    <text evidence="1">The sequence shown here is derived from an EMBL/GenBank/DDBJ whole genome shotgun (WGS) entry which is preliminary data.</text>
</comment>
<dbReference type="Proteomes" id="UP001238163">
    <property type="component" value="Unassembled WGS sequence"/>
</dbReference>
<sequence length="1013" mass="113007">MDPLQLAANPPAEYRPIPFWSWNDRLEVPELARQIDLMKEAGIGGFFMHARGGLHTEYLSKEWFDAVRGSIAAAQKHGMQPWAYDENGWPSGFADGVVPKMGLEYQQKYLRLTEIAAADLAKSTNVVACYDLDGRMLSADAAKAAPRLLVCRFDVNPYYVDTLSLQATNAFIDAVHERYYAELSPAERKTMRGVFTDEPQISRGGIPWSFTHADEYRQAFGDELLPLLPQLFREIGAYEQTRCRFWRLTTRLFLDHFFKPIYDWCNAHQWELTGHLVCEETYLSQLASNGAAMPHYQYFHIPGMDALGRRFPGLATPMQLASAAAQTGKKQILSETFALCGWAVSFADLKWLYQWQMVHGVNLLCQHLESYSLRGIRKRDYPASLFVHQPWWRYYRQFNDEMSRIGTLLAEGQISVDTLLIHGQSSAHLLFNTAASGNELVNAYSNAFISLSSALEGVHVNHHYGDETLMEQHGRVDGASIVVGQQQYRMVILPKILNLSSKQVQLLDDFAQAGGTLLAEQNDLSCHFFIDGVPADNAPLLKKIRFFADRDALLAAAMAAATPICVATPDTALSALNTPASQLGDIHATRRYFSDLGGKAAVLYYYVNNQRFKAVAADLYIPAVGLERFDAELGRMVPVAYDTAPNGMLRVRHRFEAAGDIILIARETPVPAAAPATKPTHSLALPDTFAIKRCTENLLTLEYCAYSVDGDKKSDREYVLTIHDELLKLRRDAKLEMTFTFRTDAKYRLGQPLALLLEHPEHFAISVNGQAVSNQPQGFFADPAFERIDIGKAVVTGTNTITLTTTFHQEPVVYQLIDAAKVFESEKNRLAYNSEIEAIYLCGDFGVNTGGTFSQLDRDAIRYSGDFVLSAPAPQVDIERIEQCGFPFFAGSMTLTQDITLPPGEENHGYELAFAKLFAQVAVIRINGRQVATVTRPDYACAIPAGVLKAGANTIEIELTNSLRNMLGPLHLEEGECLGVSPGVFYKAPGVFAPWHRIVWNDDFCFMPFGIKR</sequence>
<organism evidence="1 2">
    <name type="scientific">Oligosphaera ethanolica</name>
    <dbReference type="NCBI Taxonomy" id="760260"/>
    <lineage>
        <taxon>Bacteria</taxon>
        <taxon>Pseudomonadati</taxon>
        <taxon>Lentisphaerota</taxon>
        <taxon>Oligosphaeria</taxon>
        <taxon>Oligosphaerales</taxon>
        <taxon>Oligosphaeraceae</taxon>
        <taxon>Oligosphaera</taxon>
    </lineage>
</organism>
<evidence type="ECO:0000313" key="2">
    <source>
        <dbReference type="Proteomes" id="UP001238163"/>
    </source>
</evidence>
<name>A0AAE4ANC7_9BACT</name>
<reference evidence="1" key="1">
    <citation type="submission" date="2023-07" db="EMBL/GenBank/DDBJ databases">
        <title>Genomic Encyclopedia of Type Strains, Phase IV (KMG-IV): sequencing the most valuable type-strain genomes for metagenomic binning, comparative biology and taxonomic classification.</title>
        <authorList>
            <person name="Goeker M."/>
        </authorList>
    </citation>
    <scope>NUCLEOTIDE SEQUENCE</scope>
    <source>
        <strain evidence="1">DSM 24202</strain>
    </source>
</reference>
<dbReference type="RefSeq" id="WP_307260125.1">
    <property type="nucleotide sequence ID" value="NZ_JAUSVL010000001.1"/>
</dbReference>
<keyword evidence="2" id="KW-1185">Reference proteome</keyword>
<dbReference type="AlphaFoldDB" id="A0AAE4ANC7"/>
<evidence type="ECO:0008006" key="3">
    <source>
        <dbReference type="Google" id="ProtNLM"/>
    </source>
</evidence>
<dbReference type="PANTHER" id="PTHR36848">
    <property type="entry name" value="DNA-BINDING PROTEIN (PUTATIVE SECRETED PROTEIN)-RELATED"/>
    <property type="match status" value="1"/>
</dbReference>
<gene>
    <name evidence="1" type="ORF">J3R75_000900</name>
</gene>
<proteinExistence type="predicted"/>